<evidence type="ECO:0000313" key="3">
    <source>
        <dbReference type="EMBL" id="OIN12156.1"/>
    </source>
</evidence>
<dbReference type="EMBL" id="MDKE01000011">
    <property type="protein sequence ID" value="OIN12156.1"/>
    <property type="molecule type" value="Genomic_DNA"/>
</dbReference>
<feature type="chain" id="PRO_5009632419" description="Haem-binding uptake Tiki superfamily ChaN domain-containing protein" evidence="1">
    <location>
        <begin position="20"/>
        <end position="300"/>
    </location>
</feature>
<keyword evidence="4" id="KW-1185">Reference proteome</keyword>
<organism evidence="3 4">
    <name type="scientific">Oceanisphaera psychrotolerans</name>
    <dbReference type="NCBI Taxonomy" id="1414654"/>
    <lineage>
        <taxon>Bacteria</taxon>
        <taxon>Pseudomonadati</taxon>
        <taxon>Pseudomonadota</taxon>
        <taxon>Gammaproteobacteria</taxon>
        <taxon>Aeromonadales</taxon>
        <taxon>Aeromonadaceae</taxon>
        <taxon>Oceanisphaera</taxon>
    </lineage>
</organism>
<dbReference type="SUPFAM" id="SSF159501">
    <property type="entry name" value="EreA/ChaN-like"/>
    <property type="match status" value="1"/>
</dbReference>
<name>A0A1J4QH15_9GAMM</name>
<feature type="domain" description="Haem-binding uptake Tiki superfamily ChaN" evidence="2">
    <location>
        <begin position="44"/>
        <end position="245"/>
    </location>
</feature>
<proteinExistence type="predicted"/>
<dbReference type="OrthoDB" id="1680202at2"/>
<dbReference type="STRING" id="1414654.BFR47_00120"/>
<protein>
    <recommendedName>
        <fullName evidence="2">Haem-binding uptake Tiki superfamily ChaN domain-containing protein</fullName>
    </recommendedName>
</protein>
<accession>A0A1J4QH15</accession>
<sequence length="300" mass="33203">MRVFVLCILLLLGGCQADARPPATLFDYQLSDPSGQPLPLDQAAHQLASADVIMVGELHGHQGIHRFQAELLARLLSQPRPLALAMEQFSRDRQDTVDAYLAGKLGEVAFIEQSHAWPGYRSDYRPLLELARHTHSPVLAANAPRHIVRCIGREGPGYLARLPADQRAWVAEHLTLAEDAYKSRFMATRYHGQAPTEFQFAAQTSWDDTMAESVDRYLRRHPGHRVMLTLGRFHIADGLGTAQRLQLRAPGLKVALIYPVTADEAAPSPPLWSLRVPPLPSARLDHEPLPPVTSGHPDCG</sequence>
<dbReference type="InterPro" id="IPR007314">
    <property type="entry name" value="Cofac_haem-bd_dom"/>
</dbReference>
<dbReference type="PROSITE" id="PS51257">
    <property type="entry name" value="PROKAR_LIPOPROTEIN"/>
    <property type="match status" value="1"/>
</dbReference>
<dbReference type="RefSeq" id="WP_071471931.1">
    <property type="nucleotide sequence ID" value="NZ_MDKE01000011.1"/>
</dbReference>
<dbReference type="PIRSF" id="PIRSF020419">
    <property type="entry name" value="Fe_uptake_reg_CjrA_prd"/>
    <property type="match status" value="1"/>
</dbReference>
<dbReference type="Proteomes" id="UP000243073">
    <property type="component" value="Unassembled WGS sequence"/>
</dbReference>
<evidence type="ECO:0000259" key="2">
    <source>
        <dbReference type="Pfam" id="PF04187"/>
    </source>
</evidence>
<dbReference type="Pfam" id="PF04187">
    <property type="entry name" value="Cofac_haem_bdg"/>
    <property type="match status" value="1"/>
</dbReference>
<reference evidence="3 4" key="1">
    <citation type="submission" date="2016-07" db="EMBL/GenBank/DDBJ databases">
        <title>Draft Genome Sequence of Oceanisphaera psychrotolerans, isolated from coastal sediment samples.</title>
        <authorList>
            <person name="Zhuo S."/>
            <person name="Ruan Z."/>
        </authorList>
    </citation>
    <scope>NUCLEOTIDE SEQUENCE [LARGE SCALE GENOMIC DNA]</scope>
    <source>
        <strain evidence="3 4">LAM-WHM-ZC</strain>
    </source>
</reference>
<dbReference type="AlphaFoldDB" id="A0A1J4QH15"/>
<keyword evidence="1" id="KW-0732">Signal</keyword>
<dbReference type="CDD" id="cd14727">
    <property type="entry name" value="ChanN-like"/>
    <property type="match status" value="1"/>
</dbReference>
<dbReference type="InterPro" id="IPR016773">
    <property type="entry name" value="Fe3_uptake_reg_CjrA_prd"/>
</dbReference>
<feature type="signal peptide" evidence="1">
    <location>
        <begin position="1"/>
        <end position="19"/>
    </location>
</feature>
<gene>
    <name evidence="3" type="ORF">BFR47_00120</name>
</gene>
<evidence type="ECO:0000313" key="4">
    <source>
        <dbReference type="Proteomes" id="UP000243073"/>
    </source>
</evidence>
<evidence type="ECO:0000256" key="1">
    <source>
        <dbReference type="SAM" id="SignalP"/>
    </source>
</evidence>
<comment type="caution">
    <text evidence="3">The sequence shown here is derived from an EMBL/GenBank/DDBJ whole genome shotgun (WGS) entry which is preliminary data.</text>
</comment>
<dbReference type="Gene3D" id="3.40.50.11550">
    <property type="match status" value="1"/>
</dbReference>